<dbReference type="InterPro" id="IPR011009">
    <property type="entry name" value="Kinase-like_dom_sf"/>
</dbReference>
<dbReference type="AlphaFoldDB" id="A0A9E7L6V9"/>
<dbReference type="GO" id="GO:0004674">
    <property type="term" value="F:protein serine/threonine kinase activity"/>
    <property type="evidence" value="ECO:0007669"/>
    <property type="project" value="UniProtKB-KW"/>
</dbReference>
<keyword evidence="3" id="KW-0808">Transferase</keyword>
<feature type="compositionally biased region" description="Basic and acidic residues" evidence="8">
    <location>
        <begin position="294"/>
        <end position="306"/>
    </location>
</feature>
<feature type="non-terminal residue" evidence="10">
    <location>
        <position position="1"/>
    </location>
</feature>
<feature type="region of interest" description="Disordered" evidence="8">
    <location>
        <begin position="285"/>
        <end position="306"/>
    </location>
</feature>
<evidence type="ECO:0000256" key="6">
    <source>
        <dbReference type="ARBA" id="ARBA00022840"/>
    </source>
</evidence>
<dbReference type="Proteomes" id="UP001055439">
    <property type="component" value="Chromosome 9"/>
</dbReference>
<keyword evidence="6" id="KW-0067">ATP-binding</keyword>
<dbReference type="Gene3D" id="1.10.510.10">
    <property type="entry name" value="Transferase(Phosphotransferase) domain 1"/>
    <property type="match status" value="1"/>
</dbReference>
<evidence type="ECO:0000256" key="3">
    <source>
        <dbReference type="ARBA" id="ARBA00022679"/>
    </source>
</evidence>
<dbReference type="Gene3D" id="3.30.310.80">
    <property type="entry name" value="Kinase associated domain 1, KA1"/>
    <property type="match status" value="1"/>
</dbReference>
<keyword evidence="2" id="KW-0723">Serine/threonine-protein kinase</keyword>
<evidence type="ECO:0000259" key="9">
    <source>
        <dbReference type="SMART" id="SM00220"/>
    </source>
</evidence>
<dbReference type="PANTHER" id="PTHR43895:SF151">
    <property type="entry name" value="CBL-INTERACTING SERINE_THREONINE-PROTEIN KINASE 11"/>
    <property type="match status" value="1"/>
</dbReference>
<organism evidence="10 11">
    <name type="scientific">Musa troglodytarum</name>
    <name type="common">fe'i banana</name>
    <dbReference type="NCBI Taxonomy" id="320322"/>
    <lineage>
        <taxon>Eukaryota</taxon>
        <taxon>Viridiplantae</taxon>
        <taxon>Streptophyta</taxon>
        <taxon>Embryophyta</taxon>
        <taxon>Tracheophyta</taxon>
        <taxon>Spermatophyta</taxon>
        <taxon>Magnoliopsida</taxon>
        <taxon>Liliopsida</taxon>
        <taxon>Zingiberales</taxon>
        <taxon>Musaceae</taxon>
        <taxon>Musa</taxon>
    </lineage>
</organism>
<dbReference type="OrthoDB" id="193931at2759"/>
<dbReference type="Pfam" id="PF00069">
    <property type="entry name" value="Pkinase"/>
    <property type="match status" value="2"/>
</dbReference>
<evidence type="ECO:0000256" key="4">
    <source>
        <dbReference type="ARBA" id="ARBA00022741"/>
    </source>
</evidence>
<dbReference type="InterPro" id="IPR004041">
    <property type="entry name" value="NAF_dom"/>
</dbReference>
<dbReference type="Gene3D" id="3.30.200.20">
    <property type="entry name" value="Phosphorylase Kinase, domain 1"/>
    <property type="match status" value="1"/>
</dbReference>
<dbReference type="SUPFAM" id="SSF56112">
    <property type="entry name" value="Protein kinase-like (PK-like)"/>
    <property type="match status" value="1"/>
</dbReference>
<evidence type="ECO:0000256" key="5">
    <source>
        <dbReference type="ARBA" id="ARBA00022777"/>
    </source>
</evidence>
<dbReference type="GO" id="GO:0007165">
    <property type="term" value="P:signal transduction"/>
    <property type="evidence" value="ECO:0007669"/>
    <property type="project" value="InterPro"/>
</dbReference>
<evidence type="ECO:0000313" key="10">
    <source>
        <dbReference type="EMBL" id="URE48068.1"/>
    </source>
</evidence>
<dbReference type="Pfam" id="PF03822">
    <property type="entry name" value="NAF"/>
    <property type="match status" value="1"/>
</dbReference>
<keyword evidence="7" id="KW-0464">Manganese</keyword>
<dbReference type="EMBL" id="CP097511">
    <property type="protein sequence ID" value="URE48068.1"/>
    <property type="molecule type" value="Genomic_DNA"/>
</dbReference>
<evidence type="ECO:0000256" key="8">
    <source>
        <dbReference type="SAM" id="MobiDB-lite"/>
    </source>
</evidence>
<accession>A0A9E7L6V9</accession>
<name>A0A9E7L6V9_9LILI</name>
<proteinExistence type="inferred from homology"/>
<dbReference type="SMART" id="SM00220">
    <property type="entry name" value="S_TKc"/>
    <property type="match status" value="1"/>
</dbReference>
<evidence type="ECO:0000256" key="1">
    <source>
        <dbReference type="ARBA" id="ARBA00006234"/>
    </source>
</evidence>
<keyword evidence="5 10" id="KW-0418">Kinase</keyword>
<evidence type="ECO:0000256" key="2">
    <source>
        <dbReference type="ARBA" id="ARBA00022527"/>
    </source>
</evidence>
<evidence type="ECO:0000256" key="7">
    <source>
        <dbReference type="ARBA" id="ARBA00023211"/>
    </source>
</evidence>
<dbReference type="InterPro" id="IPR000719">
    <property type="entry name" value="Prot_kinase_dom"/>
</dbReference>
<protein>
    <submittedName>
        <fullName evidence="10">CBL-interacting serine threonine-protein kinase 11</fullName>
    </submittedName>
</protein>
<reference evidence="10" key="1">
    <citation type="submission" date="2022-05" db="EMBL/GenBank/DDBJ databases">
        <title>The Musa troglodytarum L. genome provides insights into the mechanism of non-climacteric behaviour and enrichment of carotenoids.</title>
        <authorList>
            <person name="Wang J."/>
        </authorList>
    </citation>
    <scope>NUCLEOTIDE SEQUENCE</scope>
    <source>
        <tissue evidence="10">Leaf</tissue>
    </source>
</reference>
<dbReference type="PANTHER" id="PTHR43895">
    <property type="entry name" value="CALCIUM/CALMODULIN-DEPENDENT PROTEIN KINASE KINASE-RELATED"/>
    <property type="match status" value="1"/>
</dbReference>
<dbReference type="PROSITE" id="PS00108">
    <property type="entry name" value="PROTEIN_KINASE_ST"/>
    <property type="match status" value="1"/>
</dbReference>
<gene>
    <name evidence="10" type="ORF">MUK42_13611</name>
</gene>
<keyword evidence="4" id="KW-0547">Nucleotide-binding</keyword>
<feature type="domain" description="Protein kinase" evidence="9">
    <location>
        <begin position="1"/>
        <end position="210"/>
    </location>
</feature>
<dbReference type="InterPro" id="IPR008271">
    <property type="entry name" value="Ser/Thr_kinase_AS"/>
</dbReference>
<sequence>VLGRGASAKVYHARHVPSGHTVAIRVFPNPRQSTSPSSSGSADSFICEISALHRLCHPHTVCLHEVLASHSNVYLVLELANLRGFFHRDLKPENLLLDDANDLKISDFGLQCGTPAFVAPEILLSRKGIAGYDGAKADIWSCGVILFVLHAGSLPFNDHNLTSLYRKIHRGHHRCPRWTPADLRRLISRLLDPNPATRISVDGILRDPWFARGFDPDQLAALVDPNNSKIPRRIGGGELNAFDLIISFASGLDLSGLFTDAASDRERFASSEPADRIMDRVEEVGETEGLVGREGGREGDGGGDREEERGFRFVCGGLRVCRRRVGGGGGRRRGSKLLEGEAEARVEWCGHLGL</sequence>
<comment type="similarity">
    <text evidence="1">Belongs to the protein kinase superfamily. CAMK Ser/Thr protein kinase family. SNF1 subfamily.</text>
</comment>
<keyword evidence="11" id="KW-1185">Reference proteome</keyword>
<evidence type="ECO:0000313" key="11">
    <source>
        <dbReference type="Proteomes" id="UP001055439"/>
    </source>
</evidence>
<dbReference type="GO" id="GO:0005524">
    <property type="term" value="F:ATP binding"/>
    <property type="evidence" value="ECO:0007669"/>
    <property type="project" value="UniProtKB-KW"/>
</dbReference>